<evidence type="ECO:0000313" key="4">
    <source>
        <dbReference type="Proteomes" id="UP001221142"/>
    </source>
</evidence>
<accession>A0AAD7CJT0</accession>
<feature type="transmembrane region" description="Helical" evidence="2">
    <location>
        <begin position="172"/>
        <end position="190"/>
    </location>
</feature>
<dbReference type="AlphaFoldDB" id="A0AAD7CJT0"/>
<dbReference type="EMBL" id="JARKIF010000001">
    <property type="protein sequence ID" value="KAJ7650660.1"/>
    <property type="molecule type" value="Genomic_DNA"/>
</dbReference>
<proteinExistence type="predicted"/>
<feature type="transmembrane region" description="Helical" evidence="2">
    <location>
        <begin position="196"/>
        <end position="213"/>
    </location>
</feature>
<gene>
    <name evidence="3" type="ORF">FB45DRAFT_22857</name>
</gene>
<keyword evidence="2" id="KW-1133">Transmembrane helix</keyword>
<organism evidence="3 4">
    <name type="scientific">Roridomyces roridus</name>
    <dbReference type="NCBI Taxonomy" id="1738132"/>
    <lineage>
        <taxon>Eukaryota</taxon>
        <taxon>Fungi</taxon>
        <taxon>Dikarya</taxon>
        <taxon>Basidiomycota</taxon>
        <taxon>Agaricomycotina</taxon>
        <taxon>Agaricomycetes</taxon>
        <taxon>Agaricomycetidae</taxon>
        <taxon>Agaricales</taxon>
        <taxon>Marasmiineae</taxon>
        <taxon>Mycenaceae</taxon>
        <taxon>Roridomyces</taxon>
    </lineage>
</organism>
<protein>
    <submittedName>
        <fullName evidence="3">Uncharacterized protein</fullName>
    </submittedName>
</protein>
<reference evidence="3" key="1">
    <citation type="submission" date="2023-03" db="EMBL/GenBank/DDBJ databases">
        <title>Massive genome expansion in bonnet fungi (Mycena s.s.) driven by repeated elements and novel gene families across ecological guilds.</title>
        <authorList>
            <consortium name="Lawrence Berkeley National Laboratory"/>
            <person name="Harder C.B."/>
            <person name="Miyauchi S."/>
            <person name="Viragh M."/>
            <person name="Kuo A."/>
            <person name="Thoen E."/>
            <person name="Andreopoulos B."/>
            <person name="Lu D."/>
            <person name="Skrede I."/>
            <person name="Drula E."/>
            <person name="Henrissat B."/>
            <person name="Morin E."/>
            <person name="Kohler A."/>
            <person name="Barry K."/>
            <person name="LaButti K."/>
            <person name="Morin E."/>
            <person name="Salamov A."/>
            <person name="Lipzen A."/>
            <person name="Mereny Z."/>
            <person name="Hegedus B."/>
            <person name="Baldrian P."/>
            <person name="Stursova M."/>
            <person name="Weitz H."/>
            <person name="Taylor A."/>
            <person name="Grigoriev I.V."/>
            <person name="Nagy L.G."/>
            <person name="Martin F."/>
            <person name="Kauserud H."/>
        </authorList>
    </citation>
    <scope>NUCLEOTIDE SEQUENCE</scope>
    <source>
        <strain evidence="3">9284</strain>
    </source>
</reference>
<evidence type="ECO:0000256" key="1">
    <source>
        <dbReference type="SAM" id="MobiDB-lite"/>
    </source>
</evidence>
<evidence type="ECO:0000256" key="2">
    <source>
        <dbReference type="SAM" id="Phobius"/>
    </source>
</evidence>
<feature type="compositionally biased region" description="Low complexity" evidence="1">
    <location>
        <begin position="356"/>
        <end position="367"/>
    </location>
</feature>
<dbReference type="Proteomes" id="UP001221142">
    <property type="component" value="Unassembled WGS sequence"/>
</dbReference>
<feature type="region of interest" description="Disordered" evidence="1">
    <location>
        <begin position="322"/>
        <end position="373"/>
    </location>
</feature>
<comment type="caution">
    <text evidence="3">The sequence shown here is derived from an EMBL/GenBank/DDBJ whole genome shotgun (WGS) entry which is preliminary data.</text>
</comment>
<keyword evidence="2" id="KW-0472">Membrane</keyword>
<sequence length="373" mass="41574">MERSSSSEKVLKAFEDGGKQNLDCEKLLGSSYKAFSLLERWESAISPVESVMSIILKVREQGHVFFETLSDSIAVATALSELSRDAASVAGHLYDPSCTPEEIKDFIGEMRVFTQDALERSKRVSEALRRVRKGVNKICARIPDEVAQLEQRHETTLATKEAQKRRIERVRLVKTISTAALAIVGGISSITFPPLMLMLPVGLPIGILVMEMYEHRTSKTQRKREGEIMDCRIGLNQLNDINNCLAGLLQHVDALMEFWVRSDTMLETISNGVERIRAKSARLRLQSIGQQWEKAADMYLDYTAKLKCLVDIDCGATASLRSRTSSASESTRPRRLDKAHKRTPSTELNRRNAIKSSSRSSSKGSASTECSCS</sequence>
<keyword evidence="4" id="KW-1185">Reference proteome</keyword>
<name>A0AAD7CJT0_9AGAR</name>
<evidence type="ECO:0000313" key="3">
    <source>
        <dbReference type="EMBL" id="KAJ7650660.1"/>
    </source>
</evidence>
<keyword evidence="2" id="KW-0812">Transmembrane</keyword>